<dbReference type="OrthoDB" id="5592585at2759"/>
<dbReference type="InterPro" id="IPR040976">
    <property type="entry name" value="Pkinase_fungal"/>
</dbReference>
<dbReference type="SUPFAM" id="SSF56112">
    <property type="entry name" value="Protein kinase-like (PK-like)"/>
    <property type="match status" value="1"/>
</dbReference>
<protein>
    <recommendedName>
        <fullName evidence="1">Fungal-type protein kinase domain-containing protein</fullName>
    </recommendedName>
</protein>
<dbReference type="GeneID" id="64692454"/>
<keyword evidence="3" id="KW-1185">Reference proteome</keyword>
<gene>
    <name evidence="2" type="ORF">F5147DRAFT_538197</name>
</gene>
<evidence type="ECO:0000313" key="3">
    <source>
        <dbReference type="Proteomes" id="UP000823399"/>
    </source>
</evidence>
<comment type="caution">
    <text evidence="2">The sequence shown here is derived from an EMBL/GenBank/DDBJ whole genome shotgun (WGS) entry which is preliminary data.</text>
</comment>
<dbReference type="PANTHER" id="PTHR38248">
    <property type="entry name" value="FUNK1 6"/>
    <property type="match status" value="1"/>
</dbReference>
<dbReference type="PANTHER" id="PTHR38248:SF2">
    <property type="entry name" value="FUNK1 11"/>
    <property type="match status" value="1"/>
</dbReference>
<dbReference type="Pfam" id="PF17667">
    <property type="entry name" value="Pkinase_fungal"/>
    <property type="match status" value="1"/>
</dbReference>
<dbReference type="Proteomes" id="UP000823399">
    <property type="component" value="Unassembled WGS sequence"/>
</dbReference>
<dbReference type="EMBL" id="JABBWM010000016">
    <property type="protein sequence ID" value="KAG2112046.1"/>
    <property type="molecule type" value="Genomic_DNA"/>
</dbReference>
<reference evidence="2" key="1">
    <citation type="journal article" date="2020" name="New Phytol.">
        <title>Comparative genomics reveals dynamic genome evolution in host specialist ectomycorrhizal fungi.</title>
        <authorList>
            <person name="Lofgren L.A."/>
            <person name="Nguyen N.H."/>
            <person name="Vilgalys R."/>
            <person name="Ruytinx J."/>
            <person name="Liao H.L."/>
            <person name="Branco S."/>
            <person name="Kuo A."/>
            <person name="LaButti K."/>
            <person name="Lipzen A."/>
            <person name="Andreopoulos W."/>
            <person name="Pangilinan J."/>
            <person name="Riley R."/>
            <person name="Hundley H."/>
            <person name="Na H."/>
            <person name="Barry K."/>
            <person name="Grigoriev I.V."/>
            <person name="Stajich J.E."/>
            <person name="Kennedy P.G."/>
        </authorList>
    </citation>
    <scope>NUCLEOTIDE SEQUENCE</scope>
    <source>
        <strain evidence="2">FC423</strain>
    </source>
</reference>
<evidence type="ECO:0000259" key="1">
    <source>
        <dbReference type="Pfam" id="PF17667"/>
    </source>
</evidence>
<dbReference type="RefSeq" id="XP_041295103.1">
    <property type="nucleotide sequence ID" value="XM_041430195.1"/>
</dbReference>
<sequence>VGHGTRTCPAFNPANNKIVMFKDSWQVLLPDILPEGEIYKHLKDTDIHNIATCIACHDVPSLPQQRTQTAKFANAPWVQPYDVLTPHIHYCMVLNHVGQPLIRFTSSCQVVKAVRDALIAHEDACAKAGVLHRDLSLGNIVIYVTHMVGLFHTQNSYFVLNFSVAKGTWQFMSANLVKKKHAAHTIEDDLESSFYI</sequence>
<organism evidence="2 3">
    <name type="scientific">Suillus discolor</name>
    <dbReference type="NCBI Taxonomy" id="1912936"/>
    <lineage>
        <taxon>Eukaryota</taxon>
        <taxon>Fungi</taxon>
        <taxon>Dikarya</taxon>
        <taxon>Basidiomycota</taxon>
        <taxon>Agaricomycotina</taxon>
        <taxon>Agaricomycetes</taxon>
        <taxon>Agaricomycetidae</taxon>
        <taxon>Boletales</taxon>
        <taxon>Suillineae</taxon>
        <taxon>Suillaceae</taxon>
        <taxon>Suillus</taxon>
    </lineage>
</organism>
<dbReference type="AlphaFoldDB" id="A0A9P7JVT7"/>
<feature type="non-terminal residue" evidence="2">
    <location>
        <position position="1"/>
    </location>
</feature>
<name>A0A9P7JVT7_9AGAM</name>
<accession>A0A9P7JVT7</accession>
<proteinExistence type="predicted"/>
<feature type="non-terminal residue" evidence="2">
    <location>
        <position position="196"/>
    </location>
</feature>
<feature type="domain" description="Fungal-type protein kinase" evidence="1">
    <location>
        <begin position="14"/>
        <end position="196"/>
    </location>
</feature>
<dbReference type="InterPro" id="IPR011009">
    <property type="entry name" value="Kinase-like_dom_sf"/>
</dbReference>
<evidence type="ECO:0000313" key="2">
    <source>
        <dbReference type="EMBL" id="KAG2112046.1"/>
    </source>
</evidence>